<reference evidence="1 2" key="1">
    <citation type="submission" date="2019-12" db="EMBL/GenBank/DDBJ databases">
        <title>Whole genome shotgun sequence of Streptomyces tubercidicus NBRC 13090.</title>
        <authorList>
            <person name="Ichikawa N."/>
            <person name="Kimura A."/>
            <person name="Kitahashi Y."/>
            <person name="Komaki H."/>
            <person name="Tamura T."/>
        </authorList>
    </citation>
    <scope>NUCLEOTIDE SEQUENCE [LARGE SCALE GENOMIC DNA]</scope>
    <source>
        <strain evidence="1 2">NBRC 13090</strain>
    </source>
</reference>
<dbReference type="Proteomes" id="UP000431826">
    <property type="component" value="Unassembled WGS sequence"/>
</dbReference>
<name>A0A640V0M8_9ACTN</name>
<sequence length="62" mass="6755">MDPPGRGMNEREFDAFYSGSVGRLTGQLYAMTGGFAESQDVVQEGVRPCLGAADRAGWEWRA</sequence>
<keyword evidence="2" id="KW-1185">Reference proteome</keyword>
<accession>A0A640V0M8</accession>
<proteinExistence type="predicted"/>
<evidence type="ECO:0000313" key="1">
    <source>
        <dbReference type="EMBL" id="GFE39786.1"/>
    </source>
</evidence>
<comment type="caution">
    <text evidence="1">The sequence shown here is derived from an EMBL/GenBank/DDBJ whole genome shotgun (WGS) entry which is preliminary data.</text>
</comment>
<protein>
    <submittedName>
        <fullName evidence="1">Uncharacterized protein</fullName>
    </submittedName>
</protein>
<dbReference type="AlphaFoldDB" id="A0A640V0M8"/>
<organism evidence="1 2">
    <name type="scientific">Streptomyces tubercidicus</name>
    <dbReference type="NCBI Taxonomy" id="47759"/>
    <lineage>
        <taxon>Bacteria</taxon>
        <taxon>Bacillati</taxon>
        <taxon>Actinomycetota</taxon>
        <taxon>Actinomycetes</taxon>
        <taxon>Kitasatosporales</taxon>
        <taxon>Streptomycetaceae</taxon>
        <taxon>Streptomyces</taxon>
    </lineage>
</organism>
<dbReference type="EMBL" id="BLIR01000001">
    <property type="protein sequence ID" value="GFE39786.1"/>
    <property type="molecule type" value="Genomic_DNA"/>
</dbReference>
<gene>
    <name evidence="1" type="ORF">Stube_44590</name>
</gene>
<evidence type="ECO:0000313" key="2">
    <source>
        <dbReference type="Proteomes" id="UP000431826"/>
    </source>
</evidence>